<evidence type="ECO:0000256" key="2">
    <source>
        <dbReference type="ARBA" id="ARBA00008887"/>
    </source>
</evidence>
<dbReference type="Gene3D" id="1.10.8.710">
    <property type="match status" value="1"/>
</dbReference>
<accession>D7FMK5</accession>
<keyword evidence="4" id="KW-0493">Microtubule</keyword>
<dbReference type="FunFam" id="1.10.8.710:FF:000002">
    <property type="entry name" value="dynein heavy chain 17, axonemal"/>
    <property type="match status" value="1"/>
</dbReference>
<dbReference type="InterPro" id="IPR043157">
    <property type="entry name" value="Dynein_AAA1S"/>
</dbReference>
<feature type="region of interest" description="Disordered" evidence="18">
    <location>
        <begin position="75"/>
        <end position="139"/>
    </location>
</feature>
<dbReference type="InParanoid" id="D7FMK5"/>
<comment type="subunit">
    <text evidence="15">The I1 inner arm complex (also known as the f dynein complex) is a two-headed isoform composed of two heavy chains (1-alpha and 1-beta), three intermediate chains and three light chains. I1 occupies a specific position proximal to the first radial spoke and repeats every 96 nm along the length of the axoneme.</text>
</comment>
<dbReference type="FunFam" id="1.20.920.20:FF:000001">
    <property type="entry name" value="dynein heavy chain 2, axonemal"/>
    <property type="match status" value="1"/>
</dbReference>
<dbReference type="OrthoDB" id="64868at2759"/>
<dbReference type="Gene3D" id="3.20.180.20">
    <property type="entry name" value="Dynein heavy chain, N-terminal domain 2"/>
    <property type="match status" value="1"/>
</dbReference>
<evidence type="ECO:0000259" key="19">
    <source>
        <dbReference type="SMART" id="SM00382"/>
    </source>
</evidence>
<feature type="region of interest" description="Disordered" evidence="18">
    <location>
        <begin position="743"/>
        <end position="774"/>
    </location>
</feature>
<dbReference type="PANTHER" id="PTHR22878:SF63">
    <property type="entry name" value="DYNEIN AXONEMAL HEAVY CHAIN 10"/>
    <property type="match status" value="1"/>
</dbReference>
<evidence type="ECO:0000256" key="9">
    <source>
        <dbReference type="ARBA" id="ARBA00023054"/>
    </source>
</evidence>
<dbReference type="InterPro" id="IPR041466">
    <property type="entry name" value="Dynein_AAA5_ext"/>
</dbReference>
<dbReference type="FunFam" id="1.10.8.1220:FF:000001">
    <property type="entry name" value="Dynein axonemal heavy chain 5"/>
    <property type="match status" value="1"/>
</dbReference>
<dbReference type="Pfam" id="PF12775">
    <property type="entry name" value="AAA_7"/>
    <property type="match status" value="1"/>
</dbReference>
<dbReference type="Pfam" id="PF17852">
    <property type="entry name" value="Dynein_AAA_lid"/>
    <property type="match status" value="1"/>
</dbReference>
<evidence type="ECO:0000256" key="14">
    <source>
        <dbReference type="ARBA" id="ARBA00054075"/>
    </source>
</evidence>
<evidence type="ECO:0000256" key="10">
    <source>
        <dbReference type="ARBA" id="ARBA00023069"/>
    </source>
</evidence>
<dbReference type="InterPro" id="IPR035706">
    <property type="entry name" value="AAA_9"/>
</dbReference>
<dbReference type="FunFam" id="1.10.8.720:FF:000005">
    <property type="entry name" value="Dynein axonemal heavy chain 10"/>
    <property type="match status" value="1"/>
</dbReference>
<organism evidence="20 21">
    <name type="scientific">Ectocarpus siliculosus</name>
    <name type="common">Brown alga</name>
    <name type="synonym">Conferva siliculosa</name>
    <dbReference type="NCBI Taxonomy" id="2880"/>
    <lineage>
        <taxon>Eukaryota</taxon>
        <taxon>Sar</taxon>
        <taxon>Stramenopiles</taxon>
        <taxon>Ochrophyta</taxon>
        <taxon>PX clade</taxon>
        <taxon>Phaeophyceae</taxon>
        <taxon>Ectocarpales</taxon>
        <taxon>Ectocarpaceae</taxon>
        <taxon>Ectocarpus</taxon>
    </lineage>
</organism>
<dbReference type="FunFam" id="1.20.1270.280:FF:000005">
    <property type="entry name" value="Dynein axonemal heavy chain 10"/>
    <property type="match status" value="1"/>
</dbReference>
<dbReference type="InterPro" id="IPR042228">
    <property type="entry name" value="Dynein_linker_3"/>
</dbReference>
<feature type="coiled-coil region" evidence="17">
    <location>
        <begin position="3394"/>
        <end position="3456"/>
    </location>
</feature>
<keyword evidence="10" id="KW-0969">Cilium</keyword>
<dbReference type="Gene3D" id="6.10.140.1060">
    <property type="match status" value="1"/>
</dbReference>
<dbReference type="Pfam" id="PF17857">
    <property type="entry name" value="AAA_lid_1"/>
    <property type="match status" value="1"/>
</dbReference>
<dbReference type="Gene3D" id="1.20.140.100">
    <property type="entry name" value="Dynein heavy chain, N-terminal domain 2"/>
    <property type="match status" value="1"/>
</dbReference>
<keyword evidence="5" id="KW-0677">Repeat</keyword>
<evidence type="ECO:0000256" key="8">
    <source>
        <dbReference type="ARBA" id="ARBA00023017"/>
    </source>
</evidence>
<feature type="region of interest" description="Disordered" evidence="18">
    <location>
        <begin position="148"/>
        <end position="167"/>
    </location>
</feature>
<dbReference type="GO" id="GO:0005524">
    <property type="term" value="F:ATP binding"/>
    <property type="evidence" value="ECO:0007669"/>
    <property type="project" value="UniProtKB-KW"/>
</dbReference>
<dbReference type="Pfam" id="PF08393">
    <property type="entry name" value="DHC_N2"/>
    <property type="match status" value="1"/>
</dbReference>
<dbReference type="InterPro" id="IPR041658">
    <property type="entry name" value="AAA_lid_11"/>
</dbReference>
<dbReference type="STRING" id="2880.D7FMK5"/>
<keyword evidence="21" id="KW-1185">Reference proteome</keyword>
<dbReference type="InterPro" id="IPR041228">
    <property type="entry name" value="Dynein_C"/>
</dbReference>
<dbReference type="Pfam" id="PF12774">
    <property type="entry name" value="AAA_6"/>
    <property type="match status" value="1"/>
</dbReference>
<evidence type="ECO:0000256" key="12">
    <source>
        <dbReference type="ARBA" id="ARBA00023212"/>
    </source>
</evidence>
<evidence type="ECO:0000256" key="3">
    <source>
        <dbReference type="ARBA" id="ARBA00022490"/>
    </source>
</evidence>
<dbReference type="InterPro" id="IPR027417">
    <property type="entry name" value="P-loop_NTPase"/>
</dbReference>
<dbReference type="GO" id="GO:0036159">
    <property type="term" value="P:inner dynein arm assembly"/>
    <property type="evidence" value="ECO:0007669"/>
    <property type="project" value="UniProtKB-ARBA"/>
</dbReference>
<dbReference type="Pfam" id="PF12781">
    <property type="entry name" value="AAA_9"/>
    <property type="match status" value="1"/>
</dbReference>
<dbReference type="Pfam" id="PF18198">
    <property type="entry name" value="AAA_lid_11"/>
    <property type="match status" value="1"/>
</dbReference>
<proteinExistence type="inferred from homology"/>
<dbReference type="Pfam" id="PF18199">
    <property type="entry name" value="Dynein_C"/>
    <property type="match status" value="1"/>
</dbReference>
<dbReference type="GO" id="GO:0008569">
    <property type="term" value="F:minus-end-directed microtubule motor activity"/>
    <property type="evidence" value="ECO:0007669"/>
    <property type="project" value="InterPro"/>
</dbReference>
<reference evidence="20 21" key="1">
    <citation type="journal article" date="2010" name="Nature">
        <title>The Ectocarpus genome and the independent evolution of multicellularity in brown algae.</title>
        <authorList>
            <person name="Cock J.M."/>
            <person name="Sterck L."/>
            <person name="Rouze P."/>
            <person name="Scornet D."/>
            <person name="Allen A.E."/>
            <person name="Amoutzias G."/>
            <person name="Anthouard V."/>
            <person name="Artiguenave F."/>
            <person name="Aury J.M."/>
            <person name="Badger J.H."/>
            <person name="Beszteri B."/>
            <person name="Billiau K."/>
            <person name="Bonnet E."/>
            <person name="Bothwell J.H."/>
            <person name="Bowler C."/>
            <person name="Boyen C."/>
            <person name="Brownlee C."/>
            <person name="Carrano C.J."/>
            <person name="Charrier B."/>
            <person name="Cho G.Y."/>
            <person name="Coelho S.M."/>
            <person name="Collen J."/>
            <person name="Corre E."/>
            <person name="Da Silva C."/>
            <person name="Delage L."/>
            <person name="Delaroque N."/>
            <person name="Dittami S.M."/>
            <person name="Doulbeau S."/>
            <person name="Elias M."/>
            <person name="Farnham G."/>
            <person name="Gachon C.M."/>
            <person name="Gschloessl B."/>
            <person name="Heesch S."/>
            <person name="Jabbari K."/>
            <person name="Jubin C."/>
            <person name="Kawai H."/>
            <person name="Kimura K."/>
            <person name="Kloareg B."/>
            <person name="Kupper F.C."/>
            <person name="Lang D."/>
            <person name="Le Bail A."/>
            <person name="Leblanc C."/>
            <person name="Lerouge P."/>
            <person name="Lohr M."/>
            <person name="Lopez P.J."/>
            <person name="Martens C."/>
            <person name="Maumus F."/>
            <person name="Michel G."/>
            <person name="Miranda-Saavedra D."/>
            <person name="Morales J."/>
            <person name="Moreau H."/>
            <person name="Motomura T."/>
            <person name="Nagasato C."/>
            <person name="Napoli C.A."/>
            <person name="Nelson D.R."/>
            <person name="Nyvall-Collen P."/>
            <person name="Peters A.F."/>
            <person name="Pommier C."/>
            <person name="Potin P."/>
            <person name="Poulain J."/>
            <person name="Quesneville H."/>
            <person name="Read B."/>
            <person name="Rensing S.A."/>
            <person name="Ritter A."/>
            <person name="Rousvoal S."/>
            <person name="Samanta M."/>
            <person name="Samson G."/>
            <person name="Schroeder D.C."/>
            <person name="Segurens B."/>
            <person name="Strittmatter M."/>
            <person name="Tonon T."/>
            <person name="Tregear J.W."/>
            <person name="Valentin K."/>
            <person name="von Dassow P."/>
            <person name="Yamagishi T."/>
            <person name="Van de Peer Y."/>
            <person name="Wincker P."/>
        </authorList>
    </citation>
    <scope>NUCLEOTIDE SEQUENCE [LARGE SCALE GENOMIC DNA]</scope>
    <source>
        <strain evidence="21">Ec32 / CCAP1310/4</strain>
    </source>
</reference>
<dbReference type="InterPro" id="IPR004273">
    <property type="entry name" value="Dynein_heavy_D6_P-loop"/>
</dbReference>
<dbReference type="GO" id="GO:0036156">
    <property type="term" value="C:inner dynein arm"/>
    <property type="evidence" value="ECO:0007669"/>
    <property type="project" value="UniProtKB-ARBA"/>
</dbReference>
<feature type="domain" description="AAA+ ATPase" evidence="19">
    <location>
        <begin position="2928"/>
        <end position="3083"/>
    </location>
</feature>
<dbReference type="EMBL" id="FN648214">
    <property type="protein sequence ID" value="CBJ25902.1"/>
    <property type="molecule type" value="Genomic_DNA"/>
</dbReference>
<dbReference type="GO" id="GO:0045505">
    <property type="term" value="F:dynein intermediate chain binding"/>
    <property type="evidence" value="ECO:0007669"/>
    <property type="project" value="InterPro"/>
</dbReference>
<dbReference type="InterPro" id="IPR013602">
    <property type="entry name" value="Dynein_heavy_linker"/>
</dbReference>
<evidence type="ECO:0000256" key="16">
    <source>
        <dbReference type="ARBA" id="ARBA00077719"/>
    </source>
</evidence>
<dbReference type="FunFam" id="1.20.920.30:FF:000002">
    <property type="entry name" value="Dynein axonemal heavy chain 3"/>
    <property type="match status" value="1"/>
</dbReference>
<dbReference type="InterPro" id="IPR026983">
    <property type="entry name" value="DHC"/>
</dbReference>
<feature type="domain" description="AAA+ ATPase" evidence="19">
    <location>
        <begin position="2237"/>
        <end position="2389"/>
    </location>
</feature>
<dbReference type="InterPro" id="IPR013594">
    <property type="entry name" value="Dynein_heavy_tail"/>
</dbReference>
<gene>
    <name evidence="20" type="primary">DHC1</name>
    <name evidence="20" type="ORF">Esi_0017_0080</name>
</gene>
<keyword evidence="12" id="KW-0206">Cytoskeleton</keyword>
<evidence type="ECO:0000256" key="15">
    <source>
        <dbReference type="ARBA" id="ARBA00063032"/>
    </source>
</evidence>
<comment type="similarity">
    <text evidence="2">Belongs to the dynein heavy chain family.</text>
</comment>
<keyword evidence="8" id="KW-0243">Dynein</keyword>
<dbReference type="Gene3D" id="3.40.50.300">
    <property type="entry name" value="P-loop containing nucleotide triphosphate hydrolases"/>
    <property type="match status" value="5"/>
</dbReference>
<dbReference type="Pfam" id="PF08385">
    <property type="entry name" value="DHC_N1"/>
    <property type="match status" value="1"/>
</dbReference>
<evidence type="ECO:0000313" key="20">
    <source>
        <dbReference type="EMBL" id="CBJ25902.1"/>
    </source>
</evidence>
<dbReference type="Gene3D" id="3.10.490.20">
    <property type="match status" value="1"/>
</dbReference>
<protein>
    <recommendedName>
        <fullName evidence="16">Dynein-1, subspecies f</fullName>
    </recommendedName>
</protein>
<evidence type="ECO:0000256" key="1">
    <source>
        <dbReference type="ARBA" id="ARBA00004430"/>
    </source>
</evidence>
<dbReference type="Gene3D" id="1.20.58.1120">
    <property type="match status" value="1"/>
</dbReference>
<evidence type="ECO:0000256" key="18">
    <source>
        <dbReference type="SAM" id="MobiDB-lite"/>
    </source>
</evidence>
<dbReference type="Proteomes" id="UP000002630">
    <property type="component" value="Linkage Group LG24"/>
</dbReference>
<dbReference type="InterPro" id="IPR003593">
    <property type="entry name" value="AAA+_ATPase"/>
</dbReference>
<dbReference type="InterPro" id="IPR042222">
    <property type="entry name" value="Dynein_2_N"/>
</dbReference>
<dbReference type="FunFam" id="3.40.50.300:FF:000153">
    <property type="entry name" value="Dynein axonemal heavy chain 1"/>
    <property type="match status" value="1"/>
</dbReference>
<dbReference type="FunFam" id="3.40.50.300:FF:002141">
    <property type="entry name" value="Dynein heavy chain"/>
    <property type="match status" value="1"/>
</dbReference>
<dbReference type="FunFam" id="1.20.140.100:FF:000001">
    <property type="entry name" value="dynein heavy chain 17, axonemal"/>
    <property type="match status" value="1"/>
</dbReference>
<dbReference type="EMBL" id="FN649749">
    <property type="protein sequence ID" value="CBJ25902.1"/>
    <property type="molecule type" value="Genomic_DNA"/>
</dbReference>
<dbReference type="FunFam" id="3.40.50.300:FF:000049">
    <property type="entry name" value="Dynein, axonemal, heavy chain 5"/>
    <property type="match status" value="1"/>
</dbReference>
<dbReference type="FunFam" id="1.10.287.2620:FF:000002">
    <property type="entry name" value="Dynein heavy chain 2, axonemal"/>
    <property type="match status" value="1"/>
</dbReference>
<feature type="compositionally biased region" description="Acidic residues" evidence="18">
    <location>
        <begin position="75"/>
        <end position="89"/>
    </location>
</feature>
<evidence type="ECO:0000256" key="6">
    <source>
        <dbReference type="ARBA" id="ARBA00022741"/>
    </source>
</evidence>
<dbReference type="Gene3D" id="1.20.920.20">
    <property type="match status" value="1"/>
</dbReference>
<dbReference type="InterPro" id="IPR043160">
    <property type="entry name" value="Dynein_C_barrel"/>
</dbReference>
<dbReference type="InterPro" id="IPR024743">
    <property type="entry name" value="Dynein_HC_stalk"/>
</dbReference>
<dbReference type="InterPro" id="IPR024317">
    <property type="entry name" value="Dynein_heavy_chain_D4_dom"/>
</dbReference>
<sequence length="4613" mass="521312">MPDRSDARTAWIQQRLLLGLGLEETEFDYLLDEPPAKSNTGGRDPAVVSRAEDTLRDFLGTAGVGSSLFFHVETEDVEESEEYDEEYQESEAVLEGNQAVSEAPSLPEGEGTTVEQRSISSDGKPTVPTESPSEDPAVATVEGSDALDAASAEEPEGEANISESDQSAVPEEVFAPLLDHQLGLSVLTAGINGVGDKASPDANAAIPQDAPKVGDNLRNEFRANLHKFESQVTHATQQVKGDVHLSVPNINIDDPDIGNDFEAVSLLEGATEEWSRLIAAVVEAENLKRVKGKGPMAEIEFWRRRNASLSALYEQINMPKVQRMLKVMDEVEAPMLPTFNYHFSELSRLYIEAKDNVKFLTTLERHFKNISQGSFGVTLDTLPSMMNAIRMVWVISRHYNTDERMVPLMELIAGEIAGKVETRINIRTILQKSPETAKHMVTEARKVLESWHATYMDVRHRIEESGTDHRWEFDRKRLFEQTNYMARVCGDLLEVATVLDQLHKFLGPELKAVTGESAGIDEIMDRVEGLALPLNKVPFDIFDRKYKDSWYTVMQQFRQQVEEIEDMTKSFIEQSFQKLRSAEGAFELVQNFQNIQSRESINQSIDERYKDILSQYTKELDHIGAIFYAHKASPPIYKNYPPVAGSIAWARDLYNRAKTPILRFKAHEGLLTSAFGEQVKQRYLVFARAVDAYSTHLYTEWEQRVGAVATEKLKQPILCALSASRGQPTAESAVDGAGKEALGHTLTNPARNKGQTHQQSTSFTESRGSGRPSPPYGVNFATELHMIIRESKYLDRMGFQVPEAALNVALQEDKYHKYIQDMHLMLKNYDVLVGSLTQVETRLLSRQLQHLQAVLNTGFTPLNWNSQRIPSFIETCNKALNEFSGIVSQIHKSSTMIREVVSSIENMLLMQEKDFETPDGPRAPMDVAEFYDSLETKRMARLDGLVQQYNSIESLLIKVEEVVAGTNTGMSLSLAGYYHYWEKCIFNAITKCIISSMATFLALLQSKDRPPLCEVKANLNGKDLVVTPTVNDIYKYLTKSVKHIVESARMFVRWMHGTCCQTAPQVVHEEEEPLVFSFYQDMSKNPHVIKLMLQLNQAIHKVFSMMNKYLDGWRRYDTVYNLWNPKRKKALEKLAEKKHTCVYFDTRIASYELLAETVRAQPSEKDVDFIRIDCYPVAVGIAAQADQWKTDYGAVLHQCSSALLEDLCGKMSQLEADLRADPQDLDALKFVLNTIAAISGMGMDIELSYLDTMERYRTLQQYDIPVPPDEMAKAQGIALRWQALFMEAKTKDLCLVRVKERFREVTKEQAVGFHAELKEMEAAFKATGPGNSNTELEDGVRLLAEYQQRVQVCMARKLELVNAEGLFGLDTTEYPELQRVVSELKKLGRIYDLYQEQRDFEDGNSATPWGDLDVGSLQRGVEVLEKKARKEKQFKEHPTFRAVEARIFNFKDSIPLIVNLKNEAMKPRHWQKLIEMTGVKFDPSNFKALTLGNIFQMELHRFTADIDDIVNESVQELKIENEIRKVEATWRKTDLVLAKYQKNGVDRSYVLKAADEIKTELEDNLLNLQTMSSSRFVGSFADQVRGWERTLNRVNETLDMWYTVQRKWMYLESIFVGAEDIRLQLPEEAKKFDAIDKAFKQIGTQTYQNPNVVEACTTENRLETLENLSERLDATQKSLSNYLDTKRNAFPRFFFISDDELLSVLGSSDPTSIQVHLLKLFDNVKSLSFGRGGKHVLGMGSSEGEVFQLREPVAVEGAVEVWMTAVENEMTSSLRSITKEGVFRYANEARQEWITAVLGMVSLVGSQIWWTWEVEDVFRQVADGNKYAIKDLEAKLTAQLNALVALVREKLSSHARKKVNTLLIIDVHARDIVDGFVRESILNAKEFAWESQLRFYWDRDVDDCIIRQCTGKFSYGYEYMGMNGRLVITPLTDRCYMTLTQALTFKLGGAPAGPAGTGKTETTKDLAKSLALPCFVINCGEGLDYKAMGSIFAGLVQVGAWGCFDEFNRINIEVLSVVSAQLKAIQNSLISGKPTVDIGVGGEIKIKRVAGFATCGVFITMNPGYAGRTELPDNLKALFRPVTMIVPDLLQICEIMLFSEGFEAAKVLAKKMTVLYKLSKEQLSKQYHYDFGLRALKSVLVMAGGLKRQYSEMPEDLVLMRALRDSNMPKFVFEDVPLFKGLINDLFPNMDCPRVGYEDLKVEVRKELETKGFRCSDDQVFDDQVDKCIQMYETQIVRHTTMIVGPTGGGKTLILETLKNARLPADGTVVKMFVLNAKKQPLNELYGVMDPVTRDWTDGILSKLFRELNAPLAAGKENEIRLIVFDGDVDAVWVENMNSVMDDNKLLTLPNGERIRLQPHCALVCETFDLQYASPATISRCGMVWVDPKNLGYTPFYERWVRLRCGDGVEVSEDRQTDADLLMALYKKYVKRCVDYVLSGLVDGQQVEKLRQVIAIPNVDMVKQLCSSLDAFLGEGVEDRHDVEGVYIFCLVWSMGAALVKDSRDRFDQFIKKISGEAVPADSLYSHFYDVENHKWEKWKTRVPVYQQPDPFCFHEIMVPTTDSVLYTHLLETLAPKKPLLMVGESGTAKTLTIQNYMSRLNAETTSRLVVNFSSRTTARNVQTSIEANVDKRAGATFAPPSGKTLVVFVDDMNMPKVDTYGTQQPIALLLFLISKGTLYDNGKDLNLKYIKNLSYIAAMGPPGGGRNNVDPRFVALFNVYNLIEPSPVVLHHIYSSIVSSRLVNFPEPVKEASSKVTDATLKLYKIIVERLPPTPSKFHYIFNLRDLSRVYEGLCLATEDMFSTADSFVRLWRNECVRVFGDRLFVEDMGMLSTEIESAIKAAWPNSTEYAMTNPLLVGDYALAIQRLVDEGEDPQLYQDLGDYDRTRKVFEEVLENYNLDHKPMNLVLFESALDHLTRIYRIIRMSRGNAMLVGVGGSGKKSLTQLAAYCAGYTVFSISLVRNYGETEFREDLKQLFKRLGAGPVVFLFTDAHVVEEGFLEFINNILTTGMVPALFEKDETDQCINSVRKEVKATGVPDTPDICWAFFVEKCRNNLHVVLAMSPSGDKLRVRCRSFPGLVSASVIDWFQPWPADALQKVAEYFLQDEQLPEELREPIVEHLVFTHQSVVTFSERFADEMRRYYYVTPANYLDFIANYRTELKENNRTIESSVKRLEGGLTKLIEAADAVDVMQIELSEKKIVVDEKTSHVEAMISEIQAKSEVANKQQADASVKQQYVQEQSEIISKEKAIADEALMEALPAVEAAAAALENLDKKDLDEIKAFTNPPQLVKDVSMQCCLLRPGGEKYEETWGDARKMLSNSKLLDNLKNYPKDSITEKMIKGVKKYFKNPNLTIENMKSVSKAGLGLLTWVAAITKYHDIASNVEPLRLKVRDMEKAQQQATKDLSELMELLATLNSEISELNANYTKANDELTELQLQASLMEKRLAAASKLITGLTGERTRWTEDIGNLHQQGARLVGDCLLASSFLSYLGAFTTDYRSELLSRRLFDDLCERKVPLMQPFRLEALLTTDATVQAWVANGLPADDHSVQNGILTTKASRFPLCIDPQQQAVSWIKNTYASSNLTVKSLNEADFMKHLELAIQFGNPFLFESIDEDLDPMLDPVLEKNIIQDGASKTIVLGDKVVDWDDGFRLFFTTKLANPHYSPEVMGKTMIINYGVTMNGLANQLLNVVVAHERQDLEESYAALVSDMSENAQLIVSLEDTLLKELSSSQGNILDNEELIQTLENTKSKAEEIKLKLEKAAFTKEEIGEARAVYKPVAKRGSILYFAESGLSAIMSMYEISLDSFLGVFNSALDDAKKDVVLDSRINNMVIAVTRNIYDYTCTGIFERHKLMFSFQMTCMILDGDGSLNRTELDFFLKGDVSLDLPAKTKPAPWLGNQGWKDLLFLAGINEVYSVLVEHFEKETTEWRAWQNLEAPEDVNFPGGFAETLNPLQKLCVTRCFRPDRVYNAVKIMVMDTMGDKYVQPPVLDYARILAQSSPVMPMVFVLSPGADPQSDIQSLGEQRGFTGNKFKFISLGQGQGPLAEQMMEQGYQKGHWVLLQNCHLLASWLKKLEKTLQLMKSPHKDFRLWLTTEPTDKFPLGILQRSLKVVTEPPDGLKLNMRSTYSKIDEATLEECPHWAFRPCLYVLAFLHAVVLERRKYGKIGWNVMYDFNESDLMISRRLLSLYLTKAFESGDELLPWGSLKYLIGDAMYGGRVSDDMDRRVLSTYLQEYMGDFLFDDCQKFFFSRAGFDYELPELGDLNNYVDMIETLPLMNSPAVFGLHPNAEIGYYTNATKDMWRNLISLQPRKAGGDGGMSREDYITSIAKDIESKVPIESMDVGSYDLMNVKRELSGRSGGQAPTPCQVVLLQELERWNNLVMRMATSLQDLRRALTGEIGMSDELDNLGDSLFNGFLPSTWRKLCPNTQKPLGSWMMHFSARYKQYDIWLSEGEPAVMWLSGLHIPESYLTALVQTTCRLKRWPLDKSTLYTQVTRFTDSSEAEPVESGCYLSGLYLEGAAWDMEESCLVRQEPKVLVTELPILQVIPIEASKLKIQNTFRTPVYVTQERRNAMGVGLVFEADLQMFEHPSHCVLQGVALCLNTDT</sequence>
<dbReference type="InterPro" id="IPR041589">
    <property type="entry name" value="DNAH3_AAA_lid_1"/>
</dbReference>
<dbReference type="Pfam" id="PF03028">
    <property type="entry name" value="Dynein_heavy"/>
    <property type="match status" value="1"/>
</dbReference>
<evidence type="ECO:0000256" key="7">
    <source>
        <dbReference type="ARBA" id="ARBA00022840"/>
    </source>
</evidence>
<evidence type="ECO:0000256" key="13">
    <source>
        <dbReference type="ARBA" id="ARBA00023273"/>
    </source>
</evidence>
<dbReference type="GO" id="GO:0005874">
    <property type="term" value="C:microtubule"/>
    <property type="evidence" value="ECO:0007669"/>
    <property type="project" value="UniProtKB-KW"/>
</dbReference>
<evidence type="ECO:0000313" key="21">
    <source>
        <dbReference type="Proteomes" id="UP000002630"/>
    </source>
</evidence>
<name>D7FMK5_ECTSI</name>
<dbReference type="GO" id="GO:0051959">
    <property type="term" value="F:dynein light intermediate chain binding"/>
    <property type="evidence" value="ECO:0007669"/>
    <property type="project" value="InterPro"/>
</dbReference>
<keyword evidence="6" id="KW-0547">Nucleotide-binding</keyword>
<evidence type="ECO:0000256" key="5">
    <source>
        <dbReference type="ARBA" id="ARBA00022737"/>
    </source>
</evidence>
<dbReference type="Gene3D" id="1.10.287.2620">
    <property type="match status" value="1"/>
</dbReference>
<dbReference type="PANTHER" id="PTHR22878">
    <property type="entry name" value="DYNEIN HEAVY CHAIN 6, AXONEMAL-LIKE-RELATED"/>
    <property type="match status" value="1"/>
</dbReference>
<dbReference type="InterPro" id="IPR042219">
    <property type="entry name" value="AAA_lid_11_sf"/>
</dbReference>
<keyword evidence="7" id="KW-0067">ATP-binding</keyword>
<feature type="domain" description="AAA+ ATPase" evidence="19">
    <location>
        <begin position="1945"/>
        <end position="2089"/>
    </location>
</feature>
<feature type="domain" description="AAA+ ATPase" evidence="19">
    <location>
        <begin position="2576"/>
        <end position="2704"/>
    </location>
</feature>
<dbReference type="SMART" id="SM00382">
    <property type="entry name" value="AAA"/>
    <property type="match status" value="4"/>
</dbReference>
<keyword evidence="13" id="KW-0966">Cell projection</keyword>
<evidence type="ECO:0000256" key="4">
    <source>
        <dbReference type="ARBA" id="ARBA00022701"/>
    </source>
</evidence>
<dbReference type="SUPFAM" id="SSF52540">
    <property type="entry name" value="P-loop containing nucleoside triphosphate hydrolases"/>
    <property type="match status" value="4"/>
</dbReference>
<evidence type="ECO:0000256" key="17">
    <source>
        <dbReference type="SAM" id="Coils"/>
    </source>
</evidence>
<dbReference type="FunFam" id="1.20.58.1120:FF:000008">
    <property type="entry name" value="Dynein heavy chain 10, axonemal"/>
    <property type="match status" value="1"/>
</dbReference>
<dbReference type="Gene3D" id="1.10.8.720">
    <property type="entry name" value="Region D6 of dynein motor"/>
    <property type="match status" value="1"/>
</dbReference>
<dbReference type="FunFam" id="3.20.180.20:FF:000001">
    <property type="entry name" value="Dynein axonemal heavy chain 5"/>
    <property type="match status" value="1"/>
</dbReference>
<keyword evidence="9 17" id="KW-0175">Coiled coil</keyword>
<dbReference type="Pfam" id="PF12777">
    <property type="entry name" value="MT"/>
    <property type="match status" value="1"/>
</dbReference>
<dbReference type="Gene3D" id="1.20.1270.280">
    <property type="match status" value="1"/>
</dbReference>
<dbReference type="Gene3D" id="1.10.472.130">
    <property type="match status" value="1"/>
</dbReference>
<dbReference type="FunFam" id="3.40.50.300:FF:000063">
    <property type="entry name" value="dynein heavy chain 6, axonemal"/>
    <property type="match status" value="1"/>
</dbReference>
<dbReference type="GO" id="GO:0060294">
    <property type="term" value="P:cilium movement involved in cell motility"/>
    <property type="evidence" value="ECO:0007669"/>
    <property type="project" value="UniProtKB-ARBA"/>
</dbReference>
<dbReference type="Gene3D" id="1.20.920.30">
    <property type="match status" value="1"/>
</dbReference>
<feature type="compositionally biased region" description="Polar residues" evidence="18">
    <location>
        <begin position="113"/>
        <end position="131"/>
    </location>
</feature>
<dbReference type="GO" id="GO:0008017">
    <property type="term" value="F:microtubule binding"/>
    <property type="evidence" value="ECO:0007669"/>
    <property type="project" value="UniProtKB-ARBA"/>
</dbReference>
<dbReference type="OMA" id="VGEAMYG"/>
<dbReference type="Gene3D" id="1.10.8.1220">
    <property type="match status" value="1"/>
</dbReference>
<evidence type="ECO:0000256" key="11">
    <source>
        <dbReference type="ARBA" id="ARBA00023175"/>
    </source>
</evidence>
<dbReference type="FunFam" id="3.10.490.20:FF:000006">
    <property type="entry name" value="Dynein axonemal heavy chain 10"/>
    <property type="match status" value="1"/>
</dbReference>
<comment type="subcellular location">
    <subcellularLocation>
        <location evidence="1">Cytoplasm</location>
        <location evidence="1">Cytoskeleton</location>
        <location evidence="1">Cilium axoneme</location>
    </subcellularLocation>
</comment>
<keyword evidence="11" id="KW-0505">Motor protein</keyword>
<feature type="compositionally biased region" description="Polar residues" evidence="18">
    <location>
        <begin position="745"/>
        <end position="767"/>
    </location>
</feature>
<feature type="coiled-coil region" evidence="17">
    <location>
        <begin position="3740"/>
        <end position="3767"/>
    </location>
</feature>
<keyword evidence="3" id="KW-0963">Cytoplasm</keyword>
<dbReference type="InterPro" id="IPR035699">
    <property type="entry name" value="AAA_6"/>
</dbReference>
<comment type="function">
    <text evidence="14">Force generating protein of eukaryotic cilia and flagella. Produces force towards the minus ends of microtubules. Dynein has ATPase activity; the force-producing power stroke is thought to occur on release of ADP. Required for assembly of the I1 inner arm complex and its targeting to the appropriate axoneme location. Also required for phototaxis.</text>
</comment>
<dbReference type="eggNOG" id="KOG3595">
    <property type="taxonomic scope" value="Eukaryota"/>
</dbReference>
<dbReference type="Pfam" id="PF12780">
    <property type="entry name" value="AAA_8"/>
    <property type="match status" value="1"/>
</dbReference>